<dbReference type="GeneID" id="37014890"/>
<gene>
    <name evidence="4" type="ORF">BCV69DRAFT_284739</name>
</gene>
<dbReference type="EMBL" id="KZ819334">
    <property type="protein sequence ID" value="PWN18754.1"/>
    <property type="molecule type" value="Genomic_DNA"/>
</dbReference>
<dbReference type="Pfam" id="PF07859">
    <property type="entry name" value="Abhydrolase_3"/>
    <property type="match status" value="1"/>
</dbReference>
<evidence type="ECO:0000313" key="4">
    <source>
        <dbReference type="EMBL" id="PWN18754.1"/>
    </source>
</evidence>
<feature type="domain" description="Alpha/beta hydrolase fold-3" evidence="3">
    <location>
        <begin position="222"/>
        <end position="450"/>
    </location>
</feature>
<evidence type="ECO:0000313" key="5">
    <source>
        <dbReference type="Proteomes" id="UP000245942"/>
    </source>
</evidence>
<evidence type="ECO:0000259" key="3">
    <source>
        <dbReference type="Pfam" id="PF07859"/>
    </source>
</evidence>
<accession>A0A316U1N0</accession>
<name>A0A316U1N0_9BASI</name>
<dbReference type="STRING" id="1684307.A0A316U1N0"/>
<keyword evidence="2" id="KW-1133">Transmembrane helix</keyword>
<dbReference type="Gene3D" id="3.40.50.1820">
    <property type="entry name" value="alpha/beta hydrolase"/>
    <property type="match status" value="1"/>
</dbReference>
<protein>
    <submittedName>
        <fullName evidence="4">Alpha/beta-hydrolase</fullName>
    </submittedName>
</protein>
<reference evidence="4 5" key="1">
    <citation type="journal article" date="2018" name="Mol. Biol. Evol.">
        <title>Broad Genomic Sampling Reveals a Smut Pathogenic Ancestry of the Fungal Clade Ustilaginomycotina.</title>
        <authorList>
            <person name="Kijpornyongpan T."/>
            <person name="Mondo S.J."/>
            <person name="Barry K."/>
            <person name="Sandor L."/>
            <person name="Lee J."/>
            <person name="Lipzen A."/>
            <person name="Pangilinan J."/>
            <person name="LaButti K."/>
            <person name="Hainaut M."/>
            <person name="Henrissat B."/>
            <person name="Grigoriev I.V."/>
            <person name="Spatafora J.W."/>
            <person name="Aime M.C."/>
        </authorList>
    </citation>
    <scope>NUCLEOTIDE SEQUENCE [LARGE SCALE GENOMIC DNA]</scope>
    <source>
        <strain evidence="4 5">MCA 4718</strain>
    </source>
</reference>
<dbReference type="InterPro" id="IPR013094">
    <property type="entry name" value="AB_hydrolase_3"/>
</dbReference>
<dbReference type="InterPro" id="IPR050300">
    <property type="entry name" value="GDXG_lipolytic_enzyme"/>
</dbReference>
<keyword evidence="2" id="KW-0472">Membrane</keyword>
<keyword evidence="2" id="KW-0812">Transmembrane</keyword>
<dbReference type="OrthoDB" id="2152029at2759"/>
<dbReference type="SUPFAM" id="SSF53474">
    <property type="entry name" value="alpha/beta-Hydrolases"/>
    <property type="match status" value="1"/>
</dbReference>
<dbReference type="Proteomes" id="UP000245942">
    <property type="component" value="Unassembled WGS sequence"/>
</dbReference>
<keyword evidence="1 4" id="KW-0378">Hydrolase</keyword>
<proteinExistence type="predicted"/>
<dbReference type="RefSeq" id="XP_025345914.1">
    <property type="nucleotide sequence ID" value="XM_025493156.1"/>
</dbReference>
<dbReference type="AlphaFoldDB" id="A0A316U1N0"/>
<evidence type="ECO:0000256" key="2">
    <source>
        <dbReference type="SAM" id="Phobius"/>
    </source>
</evidence>
<dbReference type="PANTHER" id="PTHR48081:SF26">
    <property type="entry name" value="ALPHA_BETA HYDROLASE FOLD-3 DOMAIN-CONTAINING PROTEIN"/>
    <property type="match status" value="1"/>
</dbReference>
<sequence>MPTEDFARGPVDPVVVKLVRQAKAPTPRKLIPFLKMLLFYIYFVPSATLLTPLYILRSLLPLTRLDPRWSFIQNLGVMHVRRVVRLFTRFGVQPIQPRENGWRESSTILGTFLGLLNLSGPGGRVVHPEMALRAAEHAAGQRADRVWIPPPPLDAFRGLLTIRTGKAGEGTAHGPTYNGPPLIDPAFAKVRTRCFWFMHKDGISPPVPSQKGRTRNSDRPVILYFHGGASVTFSAGDLFMGETLAKNLAHTTGIDVFSVDYLLAPEATFPGSIVQALASWFYLTRHLGYLPSQIILGGDSYGGELVLSLTRYLLGDFRLYEPESGAEKPAALLLLSPFCDARASIENKPECFDENSKKDIIALPYGAWGHEARGLFGDDSADRGFLKKEDPWFTFANLPDEEAKRYPPMFIANGRSELLWDMGVAMVERCRSLGLNVYHHVDPYAVHDYFTLVIFLEEAKVTYQAFTKWFREGVQRTQSHL</sequence>
<dbReference type="InterPro" id="IPR029058">
    <property type="entry name" value="AB_hydrolase_fold"/>
</dbReference>
<feature type="transmembrane region" description="Helical" evidence="2">
    <location>
        <begin position="37"/>
        <end position="56"/>
    </location>
</feature>
<organism evidence="4 5">
    <name type="scientific">Pseudomicrostroma glucosiphilum</name>
    <dbReference type="NCBI Taxonomy" id="1684307"/>
    <lineage>
        <taxon>Eukaryota</taxon>
        <taxon>Fungi</taxon>
        <taxon>Dikarya</taxon>
        <taxon>Basidiomycota</taxon>
        <taxon>Ustilaginomycotina</taxon>
        <taxon>Exobasidiomycetes</taxon>
        <taxon>Microstromatales</taxon>
        <taxon>Microstromatales incertae sedis</taxon>
        <taxon>Pseudomicrostroma</taxon>
    </lineage>
</organism>
<dbReference type="GO" id="GO:0016787">
    <property type="term" value="F:hydrolase activity"/>
    <property type="evidence" value="ECO:0007669"/>
    <property type="project" value="UniProtKB-KW"/>
</dbReference>
<dbReference type="PANTHER" id="PTHR48081">
    <property type="entry name" value="AB HYDROLASE SUPERFAMILY PROTEIN C4A8.06C"/>
    <property type="match status" value="1"/>
</dbReference>
<keyword evidence="5" id="KW-1185">Reference proteome</keyword>
<evidence type="ECO:0000256" key="1">
    <source>
        <dbReference type="ARBA" id="ARBA00022801"/>
    </source>
</evidence>